<protein>
    <recommendedName>
        <fullName evidence="3">Purine nucleoside phosphorylase</fullName>
        <shortName evidence="3">PNP</shortName>
        <ecNumber evidence="3">2.4.2.1</ecNumber>
    </recommendedName>
</protein>
<dbReference type="Pfam" id="PF01048">
    <property type="entry name" value="PNP_UDP_1"/>
    <property type="match status" value="1"/>
</dbReference>
<dbReference type="PANTHER" id="PTHR42679">
    <property type="entry name" value="S-METHYL-5'-THIOADENOSINE PHOSPHORYLASE"/>
    <property type="match status" value="1"/>
</dbReference>
<dbReference type="Gene3D" id="3.40.50.1580">
    <property type="entry name" value="Nucleoside phosphorylase domain"/>
    <property type="match status" value="1"/>
</dbReference>
<evidence type="ECO:0000259" key="4">
    <source>
        <dbReference type="Pfam" id="PF01048"/>
    </source>
</evidence>
<accession>A0A8J2TQW2</accession>
<dbReference type="EC" id="2.4.2.1" evidence="3"/>
<evidence type="ECO:0000313" key="6">
    <source>
        <dbReference type="Proteomes" id="UP000602050"/>
    </source>
</evidence>
<keyword evidence="2 3" id="KW-0808">Transferase</keyword>
<dbReference type="CDD" id="cd09010">
    <property type="entry name" value="MTAP_SsMTAPII_like_MTIP"/>
    <property type="match status" value="1"/>
</dbReference>
<gene>
    <name evidence="5" type="ORF">GCM10010978_23540</name>
</gene>
<evidence type="ECO:0000256" key="3">
    <source>
        <dbReference type="HAMAP-Rule" id="MF_01963"/>
    </source>
</evidence>
<dbReference type="InterPro" id="IPR010044">
    <property type="entry name" value="MTAP"/>
</dbReference>
<keyword evidence="6" id="KW-1185">Reference proteome</keyword>
<reference evidence="5" key="2">
    <citation type="submission" date="2020-09" db="EMBL/GenBank/DDBJ databases">
        <authorList>
            <person name="Sun Q."/>
            <person name="Zhou Y."/>
        </authorList>
    </citation>
    <scope>NUCLEOTIDE SEQUENCE</scope>
    <source>
        <strain evidence="5">CGMCC 1.12360</strain>
    </source>
</reference>
<feature type="binding site" evidence="3">
    <location>
        <begin position="80"/>
        <end position="81"/>
    </location>
    <ligand>
        <name>phosphate</name>
        <dbReference type="ChEBI" id="CHEBI:43474"/>
    </ligand>
</feature>
<evidence type="ECO:0000256" key="1">
    <source>
        <dbReference type="ARBA" id="ARBA00022676"/>
    </source>
</evidence>
<dbReference type="UniPathway" id="UPA00606"/>
<evidence type="ECO:0000256" key="2">
    <source>
        <dbReference type="ARBA" id="ARBA00022679"/>
    </source>
</evidence>
<dbReference type="SUPFAM" id="SSF53167">
    <property type="entry name" value="Purine and uridine phosphorylases"/>
    <property type="match status" value="1"/>
</dbReference>
<feature type="binding site" evidence="3">
    <location>
        <position position="9"/>
    </location>
    <ligand>
        <name>phosphate</name>
        <dbReference type="ChEBI" id="CHEBI:43474"/>
    </ligand>
</feature>
<dbReference type="EMBL" id="BMEV01000047">
    <property type="protein sequence ID" value="GFZ82071.1"/>
    <property type="molecule type" value="Genomic_DNA"/>
</dbReference>
<comment type="miscellaneous">
    <text evidence="3">Although this enzyme belongs to the family of MTA phosphorylases based on sequence homology, it lacks several conserved amino acids in the substrate binding pocket that confer specificity towards MTA.</text>
</comment>
<feature type="binding site" evidence="3">
    <location>
        <begin position="198"/>
        <end position="200"/>
    </location>
    <ligand>
        <name>substrate</name>
    </ligand>
</feature>
<comment type="pathway">
    <text evidence="3">Purine metabolism; purine nucleoside salvage.</text>
</comment>
<evidence type="ECO:0000313" key="5">
    <source>
        <dbReference type="EMBL" id="GFZ82071.1"/>
    </source>
</evidence>
<dbReference type="AlphaFoldDB" id="A0A8J2TQW2"/>
<dbReference type="GO" id="GO:0005829">
    <property type="term" value="C:cytosol"/>
    <property type="evidence" value="ECO:0007669"/>
    <property type="project" value="TreeGrafter"/>
</dbReference>
<dbReference type="InterPro" id="IPR000845">
    <property type="entry name" value="Nucleoside_phosphorylase_d"/>
</dbReference>
<feature type="site" description="Important for substrate specificity" evidence="3">
    <location>
        <position position="210"/>
    </location>
</feature>
<comment type="function">
    <text evidence="3">Purine nucleoside phosphorylase involved in purine salvage.</text>
</comment>
<dbReference type="InterPro" id="IPR035994">
    <property type="entry name" value="Nucleoside_phosphorylase_sf"/>
</dbReference>
<feature type="binding site" evidence="3">
    <location>
        <position position="175"/>
    </location>
    <ligand>
        <name>phosphate</name>
        <dbReference type="ChEBI" id="CHEBI:43474"/>
    </ligand>
</feature>
<comment type="similarity">
    <text evidence="3">Belongs to the PNP/MTAP phosphorylase family. MTAP subfamily.</text>
</comment>
<comment type="subunit">
    <text evidence="3">Homohexamer. Dimer of a homotrimer.</text>
</comment>
<feature type="site" description="Important for substrate specificity" evidence="3">
    <location>
        <position position="156"/>
    </location>
</feature>
<dbReference type="Proteomes" id="UP000602050">
    <property type="component" value="Unassembled WGS sequence"/>
</dbReference>
<feature type="binding site" evidence="3">
    <location>
        <position position="174"/>
    </location>
    <ligand>
        <name>substrate</name>
    </ligand>
</feature>
<dbReference type="GO" id="GO:0006166">
    <property type="term" value="P:purine ribonucleoside salvage"/>
    <property type="evidence" value="ECO:0007669"/>
    <property type="project" value="UniProtKB-UniRule"/>
</dbReference>
<dbReference type="RefSeq" id="WP_188392606.1">
    <property type="nucleotide sequence ID" value="NZ_BMEV01000047.1"/>
</dbReference>
<comment type="catalytic activity">
    <reaction evidence="3">
        <text>a purine D-ribonucleoside + phosphate = a purine nucleobase + alpha-D-ribose 1-phosphate</text>
        <dbReference type="Rhea" id="RHEA:19805"/>
        <dbReference type="ChEBI" id="CHEBI:26386"/>
        <dbReference type="ChEBI" id="CHEBI:43474"/>
        <dbReference type="ChEBI" id="CHEBI:57720"/>
        <dbReference type="ChEBI" id="CHEBI:142355"/>
        <dbReference type="EC" id="2.4.2.1"/>
    </reaction>
</comment>
<dbReference type="GO" id="GO:0019509">
    <property type="term" value="P:L-methionine salvage from methylthioadenosine"/>
    <property type="evidence" value="ECO:0007669"/>
    <property type="project" value="TreeGrafter"/>
</dbReference>
<keyword evidence="1 3" id="KW-0328">Glycosyltransferase</keyword>
<proteinExistence type="inferred from homology"/>
<feature type="binding site" evidence="3">
    <location>
        <begin position="47"/>
        <end position="48"/>
    </location>
    <ligand>
        <name>phosphate</name>
        <dbReference type="ChEBI" id="CHEBI:43474"/>
    </ligand>
</feature>
<name>A0A8J2TQW2_9BACI</name>
<keyword evidence="3" id="KW-0660">Purine salvage</keyword>
<feature type="domain" description="Nucleoside phosphorylase" evidence="4">
    <location>
        <begin position="2"/>
        <end position="232"/>
    </location>
</feature>
<reference evidence="5" key="1">
    <citation type="journal article" date="2014" name="Int. J. Syst. Evol. Microbiol.">
        <title>Complete genome sequence of Corynebacterium casei LMG S-19264T (=DSM 44701T), isolated from a smear-ripened cheese.</title>
        <authorList>
            <consortium name="US DOE Joint Genome Institute (JGI-PGF)"/>
            <person name="Walter F."/>
            <person name="Albersmeier A."/>
            <person name="Kalinowski J."/>
            <person name="Ruckert C."/>
        </authorList>
    </citation>
    <scope>NUCLEOTIDE SEQUENCE</scope>
    <source>
        <strain evidence="5">CGMCC 1.12360</strain>
    </source>
</reference>
<dbReference type="GO" id="GO:0017061">
    <property type="term" value="F:S-methyl-5-thioadenosine phosphorylase activity"/>
    <property type="evidence" value="ECO:0007669"/>
    <property type="project" value="InterPro"/>
</dbReference>
<comment type="caution">
    <text evidence="5">The sequence shown here is derived from an EMBL/GenBank/DDBJ whole genome shotgun (WGS) entry which is preliminary data.</text>
</comment>
<sequence>MKIGLIGGTGFYDLFESLEEQHVSTDYGNIILYITEHSGKEVIFLPRHGMTHGVLAPYVNYKGNMQALKQMGVNKIIALSAVGSINPNISVGSLTLLDQFVDFTKRRDFTYGKFSADMSEPFCSDLKSFIKMAAKSNNQKLYEDAKLICVDGPIYETRSELQLFSSWGMDVVGMTNSTEAILARELGMCYAVVTLSTDIATGFSDIPPDLETHKIVAQENIDKAAKLIFKAVSIISDLKTCSCADSYEEYQKNILTSKEKV</sequence>
<organism evidence="5 6">
    <name type="scientific">Compostibacillus humi</name>
    <dbReference type="NCBI Taxonomy" id="1245525"/>
    <lineage>
        <taxon>Bacteria</taxon>
        <taxon>Bacillati</taxon>
        <taxon>Bacillota</taxon>
        <taxon>Bacilli</taxon>
        <taxon>Bacillales</taxon>
        <taxon>Bacillaceae</taxon>
        <taxon>Compostibacillus</taxon>
    </lineage>
</organism>
<dbReference type="HAMAP" id="MF_01963">
    <property type="entry name" value="MTAP"/>
    <property type="match status" value="1"/>
</dbReference>
<dbReference type="PANTHER" id="PTHR42679:SF2">
    <property type="entry name" value="S-METHYL-5'-THIOADENOSINE PHOSPHORYLASE"/>
    <property type="match status" value="1"/>
</dbReference>